<keyword evidence="3" id="KW-1185">Reference proteome</keyword>
<dbReference type="Proteomes" id="UP001154252">
    <property type="component" value="Unassembled WGS sequence"/>
</dbReference>
<feature type="compositionally biased region" description="Low complexity" evidence="1">
    <location>
        <begin position="756"/>
        <end position="771"/>
    </location>
</feature>
<feature type="region of interest" description="Disordered" evidence="1">
    <location>
        <begin position="705"/>
        <end position="803"/>
    </location>
</feature>
<accession>A0A9W4P7E9</accession>
<sequence>MTRALRNCNLRRLFCIACYPIYSHTPTCDGAPGGVQLTITSSLQYYLLDKLRNSNALRMQGLWSRTVSKQSSCRCVGCLSTTANGVTSRAATSSKRRLRIGNSVTALYGSIFAAAAIADASVKDRRRHDWDEKIAAVKAEVSELVDEEERILASLQSRRENRGLNRLMQARGFGTVVRFPPEIKYPTNLNRIRAFHTERTRLGAVGARVVENQQAEEDAHTIDEEDESEIFLPQETLPSWVLEDDLRLKAIQKLALRQFAIRILLRPAIAHRYSGISMNYAADFETPQVDVSQLLEELNHIRQRMIALKTNRHATYSDITQDYAASQLGEMRRERETLDAELTNDIHIYTSQQMSLQELLLRISSNILSSRDPDRPTAFRLMIMAFGQTRQNDLVELLLRTLLPNRFFLNPSLVITIITFFRKSKNLKDFDLFLKMLGGEGYSVNLGSRGVYKHRTVNGMDLIVPSLNSSNPVIYSALIGAALRFDQPDRADAWLQAARGGGFFDSWETLFTYLRFYSLRRDWDKGVNVLKRAVTYLLSSTDHRLDSVERLLGRMVGLCDSCDRLDASDALVRAAVHSGFDPRLLSRQSDAGPFVHADPKRWSKAAKQTPKENIDRPLWQKCYDFGNTFGEYLSQIEAPAEDTFARRNAKLADQHAENALFTALGGGRTPASGEGKMPAGNTVNEDITTLKGEVAQLRELVYELRKHHISEPPTKDSSRPPTREETLLPSADTTTTLKNPQPVTPPLSHNFTRTPTRISLTRSQTSSSSPRKPSKRNRRRGSSPDQSPVESTAPVAERALSAS</sequence>
<feature type="compositionally biased region" description="Basic residues" evidence="1">
    <location>
        <begin position="772"/>
        <end position="781"/>
    </location>
</feature>
<evidence type="ECO:0000313" key="3">
    <source>
        <dbReference type="Proteomes" id="UP001154252"/>
    </source>
</evidence>
<feature type="compositionally biased region" description="Basic and acidic residues" evidence="1">
    <location>
        <begin position="705"/>
        <end position="726"/>
    </location>
</feature>
<organism evidence="2 3">
    <name type="scientific">Penicillium egyptiacum</name>
    <dbReference type="NCBI Taxonomy" id="1303716"/>
    <lineage>
        <taxon>Eukaryota</taxon>
        <taxon>Fungi</taxon>
        <taxon>Dikarya</taxon>
        <taxon>Ascomycota</taxon>
        <taxon>Pezizomycotina</taxon>
        <taxon>Eurotiomycetes</taxon>
        <taxon>Eurotiomycetidae</taxon>
        <taxon>Eurotiales</taxon>
        <taxon>Aspergillaceae</taxon>
        <taxon>Penicillium</taxon>
    </lineage>
</organism>
<reference evidence="2" key="1">
    <citation type="submission" date="2021-07" db="EMBL/GenBank/DDBJ databases">
        <authorList>
            <person name="Branca A.L. A."/>
        </authorList>
    </citation>
    <scope>NUCLEOTIDE SEQUENCE</scope>
</reference>
<dbReference type="AlphaFoldDB" id="A0A9W4P7E9"/>
<proteinExistence type="predicted"/>
<comment type="caution">
    <text evidence="2">The sequence shown here is derived from an EMBL/GenBank/DDBJ whole genome shotgun (WGS) entry which is preliminary data.</text>
</comment>
<evidence type="ECO:0000313" key="2">
    <source>
        <dbReference type="EMBL" id="CAG8909241.1"/>
    </source>
</evidence>
<dbReference type="EMBL" id="CAJVRC010000898">
    <property type="protein sequence ID" value="CAG8909241.1"/>
    <property type="molecule type" value="Genomic_DNA"/>
</dbReference>
<dbReference type="OrthoDB" id="185373at2759"/>
<name>A0A9W4P7E9_9EURO</name>
<protein>
    <submittedName>
        <fullName evidence="2">Uncharacterized protein</fullName>
    </submittedName>
</protein>
<feature type="compositionally biased region" description="Polar residues" evidence="1">
    <location>
        <begin position="731"/>
        <end position="755"/>
    </location>
</feature>
<evidence type="ECO:0000256" key="1">
    <source>
        <dbReference type="SAM" id="MobiDB-lite"/>
    </source>
</evidence>
<gene>
    <name evidence="2" type="ORF">PEGY_LOCUS10031</name>
</gene>